<evidence type="ECO:0000256" key="7">
    <source>
        <dbReference type="ARBA" id="ARBA00023277"/>
    </source>
</evidence>
<evidence type="ECO:0000256" key="6">
    <source>
        <dbReference type="ARBA" id="ARBA00022840"/>
    </source>
</evidence>
<dbReference type="InterPro" id="IPR002139">
    <property type="entry name" value="Ribo/fructo_kinase"/>
</dbReference>
<dbReference type="PROSITE" id="PS00583">
    <property type="entry name" value="PFKB_KINASES_1"/>
    <property type="match status" value="1"/>
</dbReference>
<dbReference type="GO" id="GO:0008865">
    <property type="term" value="F:fructokinase activity"/>
    <property type="evidence" value="ECO:0007669"/>
    <property type="project" value="UniProtKB-EC"/>
</dbReference>
<evidence type="ECO:0000256" key="1">
    <source>
        <dbReference type="ARBA" id="ARBA00004727"/>
    </source>
</evidence>
<comment type="pathway">
    <text evidence="1">Glycan biosynthesis; starch biosynthesis.</text>
</comment>
<dbReference type="Proteomes" id="UP001327560">
    <property type="component" value="Chromosome 7"/>
</dbReference>
<protein>
    <recommendedName>
        <fullName evidence="8">fructokinase</fullName>
        <ecNumber evidence="8">2.7.1.4</ecNumber>
    </recommendedName>
</protein>
<dbReference type="InterPro" id="IPR029056">
    <property type="entry name" value="Ribokinase-like"/>
</dbReference>
<sequence length="389" mass="41587">MALLASAPCFSGLAAGAQLLSNDPAFLRMAQSRRSIPAVSFSWSPIRRLPGCIKAVSENNGSMEISDSSLVVCFGEMLIDFVPTVSGLSLAEAPAFKKAAGGAPANVAVGISRLGGSSAFIGKVGDDEFGHMLANILKENNVNNQGMRFDPGARTALAFVTLRSDGEREFMFYRNPSADMLLEEAELDLDIIRKAKIFHYGSISLITEPCKSAHIAAVKAAKEAGVLLSYDPNLRLPLWPSADKAREGILSIWDTADIIKISEEEITFLTKGEDPYDDAVVQKLIHPNLKLLLVTEGPNGCRYYSKDFRGRVGGLKVEQVDTTGAGDAFVAGVLSQLASDISLLQDEGRLREALKFANACGALTVKERGAIPALPTREGVQSALVNTVI</sequence>
<dbReference type="InterPro" id="IPR011611">
    <property type="entry name" value="PfkB_dom"/>
</dbReference>
<dbReference type="Gene3D" id="3.40.1190.20">
    <property type="match status" value="1"/>
</dbReference>
<dbReference type="CDD" id="cd01167">
    <property type="entry name" value="bac_FRK"/>
    <property type="match status" value="1"/>
</dbReference>
<dbReference type="PROSITE" id="PS00584">
    <property type="entry name" value="PFKB_KINASES_2"/>
    <property type="match status" value="1"/>
</dbReference>
<evidence type="ECO:0000313" key="12">
    <source>
        <dbReference type="EMBL" id="WOL13751.1"/>
    </source>
</evidence>
<evidence type="ECO:0000256" key="5">
    <source>
        <dbReference type="ARBA" id="ARBA00022777"/>
    </source>
</evidence>
<keyword evidence="7" id="KW-0119">Carbohydrate metabolism</keyword>
<dbReference type="FunFam" id="3.40.1190.20:FF:000005">
    <property type="entry name" value="Probable fructokinase-2"/>
    <property type="match status" value="1"/>
</dbReference>
<evidence type="ECO:0000256" key="8">
    <source>
        <dbReference type="ARBA" id="ARBA00038887"/>
    </source>
</evidence>
<dbReference type="AlphaFoldDB" id="A0AAQ3KWV6"/>
<dbReference type="InterPro" id="IPR050306">
    <property type="entry name" value="PfkB_Carbo_kinase"/>
</dbReference>
<dbReference type="InterPro" id="IPR002173">
    <property type="entry name" value="Carboh/pur_kinase_PfkB_CS"/>
</dbReference>
<keyword evidence="5 10" id="KW-0418">Kinase</keyword>
<accession>A0AAQ3KWV6</accession>
<dbReference type="GO" id="GO:0005829">
    <property type="term" value="C:cytosol"/>
    <property type="evidence" value="ECO:0007669"/>
    <property type="project" value="TreeGrafter"/>
</dbReference>
<dbReference type="PANTHER" id="PTHR43085">
    <property type="entry name" value="HEXOKINASE FAMILY MEMBER"/>
    <property type="match status" value="1"/>
</dbReference>
<keyword evidence="13" id="KW-1185">Reference proteome</keyword>
<evidence type="ECO:0000256" key="10">
    <source>
        <dbReference type="RuleBase" id="RU003704"/>
    </source>
</evidence>
<evidence type="ECO:0000256" key="4">
    <source>
        <dbReference type="ARBA" id="ARBA00022741"/>
    </source>
</evidence>
<dbReference type="SUPFAM" id="SSF53613">
    <property type="entry name" value="Ribokinase-like"/>
    <property type="match status" value="1"/>
</dbReference>
<evidence type="ECO:0000256" key="3">
    <source>
        <dbReference type="ARBA" id="ARBA00022679"/>
    </source>
</evidence>
<evidence type="ECO:0000256" key="2">
    <source>
        <dbReference type="ARBA" id="ARBA00010688"/>
    </source>
</evidence>
<evidence type="ECO:0000256" key="9">
    <source>
        <dbReference type="ARBA" id="ARBA00048451"/>
    </source>
</evidence>
<name>A0AAQ3KWV6_9LILI</name>
<dbReference type="Pfam" id="PF00294">
    <property type="entry name" value="PfkB"/>
    <property type="match status" value="1"/>
</dbReference>
<keyword evidence="6" id="KW-0067">ATP-binding</keyword>
<dbReference type="PANTHER" id="PTHR43085:SF1">
    <property type="entry name" value="PSEUDOURIDINE KINASE-RELATED"/>
    <property type="match status" value="1"/>
</dbReference>
<reference evidence="12 13" key="1">
    <citation type="submission" date="2023-10" db="EMBL/GenBank/DDBJ databases">
        <title>Chromosome-scale genome assembly provides insights into flower coloration mechanisms of Canna indica.</title>
        <authorList>
            <person name="Li C."/>
        </authorList>
    </citation>
    <scope>NUCLEOTIDE SEQUENCE [LARGE SCALE GENOMIC DNA]</scope>
    <source>
        <tissue evidence="12">Flower</tissue>
    </source>
</reference>
<dbReference type="GO" id="GO:0005524">
    <property type="term" value="F:ATP binding"/>
    <property type="evidence" value="ECO:0007669"/>
    <property type="project" value="UniProtKB-KW"/>
</dbReference>
<keyword evidence="3 10" id="KW-0808">Transferase</keyword>
<dbReference type="GO" id="GO:0006000">
    <property type="term" value="P:fructose metabolic process"/>
    <property type="evidence" value="ECO:0007669"/>
    <property type="project" value="TreeGrafter"/>
</dbReference>
<comment type="similarity">
    <text evidence="2 10">Belongs to the carbohydrate kinase PfkB family.</text>
</comment>
<evidence type="ECO:0000259" key="11">
    <source>
        <dbReference type="Pfam" id="PF00294"/>
    </source>
</evidence>
<keyword evidence="4" id="KW-0547">Nucleotide-binding</keyword>
<dbReference type="EMBL" id="CP136896">
    <property type="protein sequence ID" value="WOL13751.1"/>
    <property type="molecule type" value="Genomic_DNA"/>
</dbReference>
<gene>
    <name evidence="12" type="ORF">Cni_G22529</name>
</gene>
<feature type="domain" description="Carbohydrate kinase PfkB" evidence="11">
    <location>
        <begin position="70"/>
        <end position="376"/>
    </location>
</feature>
<dbReference type="EC" id="2.7.1.4" evidence="8"/>
<proteinExistence type="inferred from homology"/>
<evidence type="ECO:0000313" key="13">
    <source>
        <dbReference type="Proteomes" id="UP001327560"/>
    </source>
</evidence>
<comment type="catalytic activity">
    <reaction evidence="9">
        <text>D-fructose + ATP = D-fructose 6-phosphate + ADP + H(+)</text>
        <dbReference type="Rhea" id="RHEA:16125"/>
        <dbReference type="ChEBI" id="CHEBI:15378"/>
        <dbReference type="ChEBI" id="CHEBI:30616"/>
        <dbReference type="ChEBI" id="CHEBI:37721"/>
        <dbReference type="ChEBI" id="CHEBI:61527"/>
        <dbReference type="ChEBI" id="CHEBI:456216"/>
        <dbReference type="EC" id="2.7.1.4"/>
    </reaction>
</comment>
<dbReference type="PRINTS" id="PR00990">
    <property type="entry name" value="RIBOKINASE"/>
</dbReference>
<organism evidence="12 13">
    <name type="scientific">Canna indica</name>
    <name type="common">Indian-shot</name>
    <dbReference type="NCBI Taxonomy" id="4628"/>
    <lineage>
        <taxon>Eukaryota</taxon>
        <taxon>Viridiplantae</taxon>
        <taxon>Streptophyta</taxon>
        <taxon>Embryophyta</taxon>
        <taxon>Tracheophyta</taxon>
        <taxon>Spermatophyta</taxon>
        <taxon>Magnoliopsida</taxon>
        <taxon>Liliopsida</taxon>
        <taxon>Zingiberales</taxon>
        <taxon>Cannaceae</taxon>
        <taxon>Canna</taxon>
    </lineage>
</organism>